<dbReference type="InterPro" id="IPR036388">
    <property type="entry name" value="WH-like_DNA-bd_sf"/>
</dbReference>
<dbReference type="AlphaFoldDB" id="A0A2I1JYW8"/>
<dbReference type="InterPro" id="IPR013199">
    <property type="entry name" value="HTH_Mga_DNA-bd_dom"/>
</dbReference>
<evidence type="ECO:0000259" key="4">
    <source>
        <dbReference type="Pfam" id="PF08280"/>
    </source>
</evidence>
<feature type="domain" description="Mga helix-turn-helix" evidence="3">
    <location>
        <begin position="77"/>
        <end position="158"/>
    </location>
</feature>
<dbReference type="Pfam" id="PF05043">
    <property type="entry name" value="Mga"/>
    <property type="match status" value="1"/>
</dbReference>
<evidence type="ECO:0000256" key="2">
    <source>
        <dbReference type="ARBA" id="ARBA00023163"/>
    </source>
</evidence>
<evidence type="ECO:0000313" key="5">
    <source>
        <dbReference type="EMBL" id="PKY88581.1"/>
    </source>
</evidence>
<organism evidence="5 6">
    <name type="scientific">Falseniella ignava</name>
    <dbReference type="NCBI Taxonomy" id="137730"/>
    <lineage>
        <taxon>Bacteria</taxon>
        <taxon>Bacillati</taxon>
        <taxon>Bacillota</taxon>
        <taxon>Bacilli</taxon>
        <taxon>Lactobacillales</taxon>
        <taxon>Aerococcaceae</taxon>
        <taxon>Falseniella</taxon>
    </lineage>
</organism>
<dbReference type="Pfam" id="PF08280">
    <property type="entry name" value="HTH_Mga"/>
    <property type="match status" value="1"/>
</dbReference>
<feature type="domain" description="M protein trans-acting positive regulator (MGA) HTH" evidence="4">
    <location>
        <begin position="9"/>
        <end position="64"/>
    </location>
</feature>
<name>A0A2I1JYW8_9LACT</name>
<evidence type="ECO:0000313" key="6">
    <source>
        <dbReference type="Proteomes" id="UP000234384"/>
    </source>
</evidence>
<comment type="caution">
    <text evidence="5">The sequence shown here is derived from an EMBL/GenBank/DDBJ whole genome shotgun (WGS) entry which is preliminary data.</text>
</comment>
<accession>A0A2I1JYW8</accession>
<protein>
    <recommendedName>
        <fullName evidence="7">Mga helix-turn-helix domain-containing protein</fullName>
    </recommendedName>
</protein>
<reference evidence="5 6" key="1">
    <citation type="submission" date="2017-12" db="EMBL/GenBank/DDBJ databases">
        <title>Phylogenetic diversity of female urinary microbiome.</title>
        <authorList>
            <person name="Thomas-White K."/>
            <person name="Wolfe A.J."/>
        </authorList>
    </citation>
    <scope>NUCLEOTIDE SEQUENCE [LARGE SCALE GENOMIC DNA]</scope>
    <source>
        <strain evidence="5 6">UMB0898</strain>
    </source>
</reference>
<keyword evidence="1" id="KW-0805">Transcription regulation</keyword>
<dbReference type="PANTHER" id="PTHR30185">
    <property type="entry name" value="CRYPTIC BETA-GLUCOSIDE BGL OPERON ANTITERMINATOR"/>
    <property type="match status" value="1"/>
</dbReference>
<dbReference type="EMBL" id="PKHE01000013">
    <property type="protein sequence ID" value="PKY88581.1"/>
    <property type="molecule type" value="Genomic_DNA"/>
</dbReference>
<dbReference type="RefSeq" id="WP_101954389.1">
    <property type="nucleotide sequence ID" value="NZ_PKHE01000013.1"/>
</dbReference>
<dbReference type="PANTHER" id="PTHR30185:SF18">
    <property type="entry name" value="TRANSCRIPTIONAL REGULATOR MTLR"/>
    <property type="match status" value="1"/>
</dbReference>
<dbReference type="Proteomes" id="UP000234384">
    <property type="component" value="Unassembled WGS sequence"/>
</dbReference>
<evidence type="ECO:0008006" key="7">
    <source>
        <dbReference type="Google" id="ProtNLM"/>
    </source>
</evidence>
<sequence length="510" mass="60837">MFANLFSHKQYRQLELIDYVLKQPEEFTSFIELQKKFDITERVLRRDLHEIQELCDQQLEINIVHELVSIKFKQIASYDEVFRMFARDTITFQLFDDIIFQRFENVTDLFNQYYISRSTGYRYLNELNDFFESHHIEVEISKNPLTLVGNELAVRTLIPHFLTMYYHVDECPFYPFNMQQIHQIFRALASRFSYLEIFSNDRTFYYNIASNIDRTLQGHRVPTNQWQLDSSYWIINHPEQKYPQTLVQILKEIGLEPTDSNIEQVLVGICNNQVIVNSDHLNLKMTQDEDFAYQVIEFYNQLDDISQKYNIQKLTLEVKNFLVIMGYNLMAVRVSPPNILNRKRTYSADNFFDLLNQLSSSFYEDARQVMVQFFLPFNNGKNIYDQNLILFYLMSYWPDLIMQLRKHQHKPNILVFLENVAAGRQFQHFLQSTNMHDTNVQLVTNPIEFHECTMQNWDIVISDYELRQIRCRFFVGVDGIPTNAHVNQINRLIKLLRSSDGQHTVEESPN</sequence>
<dbReference type="OrthoDB" id="2183236at2"/>
<evidence type="ECO:0000259" key="3">
    <source>
        <dbReference type="Pfam" id="PF05043"/>
    </source>
</evidence>
<keyword evidence="2" id="KW-0804">Transcription</keyword>
<evidence type="ECO:0000256" key="1">
    <source>
        <dbReference type="ARBA" id="ARBA00023015"/>
    </source>
</evidence>
<dbReference type="Gene3D" id="1.10.10.10">
    <property type="entry name" value="Winged helix-like DNA-binding domain superfamily/Winged helix DNA-binding domain"/>
    <property type="match status" value="1"/>
</dbReference>
<gene>
    <name evidence="5" type="ORF">CYJ57_05505</name>
</gene>
<proteinExistence type="predicted"/>
<dbReference type="InterPro" id="IPR007737">
    <property type="entry name" value="Mga_HTH"/>
</dbReference>
<dbReference type="InterPro" id="IPR050661">
    <property type="entry name" value="BglG_antiterminators"/>
</dbReference>